<dbReference type="RefSeq" id="WP_174582433.1">
    <property type="nucleotide sequence ID" value="NZ_CAJNOB010000056.1"/>
</dbReference>
<name>A0A8J2BVC3_9BACT</name>
<organism evidence="1 2">
    <name type="scientific">Candidatus Methylacidithermus pantelleriae</name>
    <dbReference type="NCBI Taxonomy" id="2744239"/>
    <lineage>
        <taxon>Bacteria</taxon>
        <taxon>Pseudomonadati</taxon>
        <taxon>Verrucomicrobiota</taxon>
        <taxon>Methylacidiphilae</taxon>
        <taxon>Methylacidiphilales</taxon>
        <taxon>Methylacidiphilaceae</taxon>
        <taxon>Candidatus Methylacidithermus</taxon>
    </lineage>
</organism>
<evidence type="ECO:0000313" key="2">
    <source>
        <dbReference type="Proteomes" id="UP000663859"/>
    </source>
</evidence>
<sequence length="71" mass="7907">MAFSVVSKKSGKTYYLHGRDQVLRNGLKVRLYYFSTKVGEGVLDSLPDGYEVAESDRTGLPILRKRKGAPS</sequence>
<dbReference type="AlphaFoldDB" id="A0A8J2BVC3"/>
<accession>A0A8J2BVC3</accession>
<comment type="caution">
    <text evidence="1">The sequence shown here is derived from an EMBL/GenBank/DDBJ whole genome shotgun (WGS) entry which is preliminary data.</text>
</comment>
<keyword evidence="2" id="KW-1185">Reference proteome</keyword>
<gene>
    <name evidence="1" type="ORF">MPNT_60068</name>
</gene>
<dbReference type="EMBL" id="CAJNOB010000056">
    <property type="protein sequence ID" value="CAF0703684.1"/>
    <property type="molecule type" value="Genomic_DNA"/>
</dbReference>
<protein>
    <submittedName>
        <fullName evidence="1">Uncharacterized protein</fullName>
    </submittedName>
</protein>
<dbReference type="Proteomes" id="UP000663859">
    <property type="component" value="Unassembled WGS sequence"/>
</dbReference>
<evidence type="ECO:0000313" key="1">
    <source>
        <dbReference type="EMBL" id="CAF0703684.1"/>
    </source>
</evidence>
<proteinExistence type="predicted"/>
<reference evidence="1" key="1">
    <citation type="submission" date="2021-02" db="EMBL/GenBank/DDBJ databases">
        <authorList>
            <person name="Cremers G."/>
            <person name="Picone N."/>
        </authorList>
    </citation>
    <scope>NUCLEOTIDE SEQUENCE</scope>
    <source>
        <strain evidence="1">PQ17</strain>
    </source>
</reference>